<gene>
    <name evidence="4" type="ORF">g.33750</name>
</gene>
<accession>A0A1D1ZNH8</accession>
<dbReference type="SUPFAM" id="SSF50978">
    <property type="entry name" value="WD40 repeat-like"/>
    <property type="match status" value="1"/>
</dbReference>
<keyword evidence="2" id="KW-0677">Repeat</keyword>
<dbReference type="InterPro" id="IPR001680">
    <property type="entry name" value="WD40_rpt"/>
</dbReference>
<dbReference type="InterPro" id="IPR019775">
    <property type="entry name" value="WD40_repeat_CS"/>
</dbReference>
<dbReference type="InterPro" id="IPR036322">
    <property type="entry name" value="WD40_repeat_dom_sf"/>
</dbReference>
<evidence type="ECO:0000256" key="1">
    <source>
        <dbReference type="ARBA" id="ARBA00022574"/>
    </source>
</evidence>
<dbReference type="SMART" id="SM00320">
    <property type="entry name" value="WD40"/>
    <property type="match status" value="2"/>
</dbReference>
<proteinExistence type="predicted"/>
<dbReference type="GO" id="GO:1990234">
    <property type="term" value="C:transferase complex"/>
    <property type="evidence" value="ECO:0007669"/>
    <property type="project" value="UniProtKB-ARBA"/>
</dbReference>
<keyword evidence="1 3" id="KW-0853">WD repeat</keyword>
<dbReference type="PANTHER" id="PTHR22847">
    <property type="entry name" value="WD40 REPEAT PROTEIN"/>
    <property type="match status" value="1"/>
</dbReference>
<reference evidence="4" key="1">
    <citation type="submission" date="2015-08" db="EMBL/GenBank/DDBJ databases">
        <authorList>
            <person name="Babu N.S."/>
            <person name="Beckwith C.J."/>
            <person name="Beseler K.G."/>
            <person name="Brison A."/>
            <person name="Carone J.V."/>
            <person name="Caskin T.P."/>
            <person name="Diamond M."/>
            <person name="Durham M.E."/>
            <person name="Foxe J.M."/>
            <person name="Go M."/>
            <person name="Henderson B.A."/>
            <person name="Jones I.B."/>
            <person name="McGettigan J.A."/>
            <person name="Micheletti S.J."/>
            <person name="Nasrallah M.E."/>
            <person name="Ortiz D."/>
            <person name="Piller C.R."/>
            <person name="Privatt S.R."/>
            <person name="Schneider S.L."/>
            <person name="Sharp S."/>
            <person name="Smith T.C."/>
            <person name="Stanton J.D."/>
            <person name="Ullery H.E."/>
            <person name="Wilson R.J."/>
            <person name="Serrano M.G."/>
            <person name="Buck G."/>
            <person name="Lee V."/>
            <person name="Wang Y."/>
            <person name="Carvalho R."/>
            <person name="Voegtly L."/>
            <person name="Shi R."/>
            <person name="Duckworth R."/>
            <person name="Johnson A."/>
            <person name="Loviza R."/>
            <person name="Walstead R."/>
            <person name="Shah Z."/>
            <person name="Kiflezghi M."/>
            <person name="Wade K."/>
            <person name="Ball S.L."/>
            <person name="Bradley K.W."/>
            <person name="Asai D.J."/>
            <person name="Bowman C.A."/>
            <person name="Russell D.A."/>
            <person name="Pope W.H."/>
            <person name="Jacobs-Sera D."/>
            <person name="Hendrix R.W."/>
            <person name="Hatfull G.F."/>
        </authorList>
    </citation>
    <scope>NUCLEOTIDE SEQUENCE</scope>
</reference>
<dbReference type="AlphaFoldDB" id="A0A1D1ZNH8"/>
<name>A0A1D1ZNH8_AUXPR</name>
<feature type="repeat" description="WD" evidence="3">
    <location>
        <begin position="101"/>
        <end position="130"/>
    </location>
</feature>
<dbReference type="PROSITE" id="PS00678">
    <property type="entry name" value="WD_REPEATS_1"/>
    <property type="match status" value="1"/>
</dbReference>
<evidence type="ECO:0000256" key="3">
    <source>
        <dbReference type="PROSITE-ProRule" id="PRU00221"/>
    </source>
</evidence>
<dbReference type="Pfam" id="PF00400">
    <property type="entry name" value="WD40"/>
    <property type="match status" value="2"/>
</dbReference>
<sequence>MMIPGGDGTLELGMTADHRCQTRCGRTWPARAACGELPSVGAVISLNPFFLPPHAPNTQVLKGHSEAVLALALTPTQLVSGSYDATLRFWDLGSGRCTRKCEGHGDAVRVLAAADGHVFSGSYDGTIGIW</sequence>
<organism evidence="4">
    <name type="scientific">Auxenochlorella protothecoides</name>
    <name type="common">Green microalga</name>
    <name type="synonym">Chlorella protothecoides</name>
    <dbReference type="NCBI Taxonomy" id="3075"/>
    <lineage>
        <taxon>Eukaryota</taxon>
        <taxon>Viridiplantae</taxon>
        <taxon>Chlorophyta</taxon>
        <taxon>core chlorophytes</taxon>
        <taxon>Trebouxiophyceae</taxon>
        <taxon>Chlorellales</taxon>
        <taxon>Chlorellaceae</taxon>
        <taxon>Auxenochlorella</taxon>
    </lineage>
</organism>
<dbReference type="PROSITE" id="PS50294">
    <property type="entry name" value="WD_REPEATS_REGION"/>
    <property type="match status" value="2"/>
</dbReference>
<feature type="repeat" description="WD" evidence="3">
    <location>
        <begin position="61"/>
        <end position="100"/>
    </location>
</feature>
<dbReference type="InterPro" id="IPR015943">
    <property type="entry name" value="WD40/YVTN_repeat-like_dom_sf"/>
</dbReference>
<dbReference type="PROSITE" id="PS50082">
    <property type="entry name" value="WD_REPEATS_2"/>
    <property type="match status" value="2"/>
</dbReference>
<evidence type="ECO:0000256" key="2">
    <source>
        <dbReference type="ARBA" id="ARBA00022737"/>
    </source>
</evidence>
<protein>
    <submittedName>
        <fullName evidence="4">Uncharacterized protein</fullName>
    </submittedName>
</protein>
<dbReference type="PANTHER" id="PTHR22847:SF637">
    <property type="entry name" value="WD REPEAT DOMAIN 5B"/>
    <property type="match status" value="1"/>
</dbReference>
<dbReference type="EMBL" id="GDKF01010078">
    <property type="protein sequence ID" value="JAT68544.1"/>
    <property type="molecule type" value="Transcribed_RNA"/>
</dbReference>
<evidence type="ECO:0000313" key="4">
    <source>
        <dbReference type="EMBL" id="JAT68544.1"/>
    </source>
</evidence>
<dbReference type="Gene3D" id="2.130.10.10">
    <property type="entry name" value="YVTN repeat-like/Quinoprotein amine dehydrogenase"/>
    <property type="match status" value="1"/>
</dbReference>